<organism evidence="2 3">
    <name type="scientific">Musa acuminata subsp. malaccensis</name>
    <name type="common">Wild banana</name>
    <name type="synonym">Musa malaccensis</name>
    <dbReference type="NCBI Taxonomy" id="214687"/>
    <lineage>
        <taxon>Eukaryota</taxon>
        <taxon>Viridiplantae</taxon>
        <taxon>Streptophyta</taxon>
        <taxon>Embryophyta</taxon>
        <taxon>Tracheophyta</taxon>
        <taxon>Spermatophyta</taxon>
        <taxon>Magnoliopsida</taxon>
        <taxon>Liliopsida</taxon>
        <taxon>Zingiberales</taxon>
        <taxon>Musaceae</taxon>
        <taxon>Musa</taxon>
    </lineage>
</organism>
<dbReference type="Proteomes" id="UP000012960">
    <property type="component" value="Unplaced"/>
</dbReference>
<accession>A0A804HN16</accession>
<name>A0A804HN16_MUSAM</name>
<dbReference type="AlphaFoldDB" id="A0A804HN16"/>
<sequence length="66" mass="7673">MGNAHNILDLKHLLLRNSEVLQALRCPVPQSRVTATGPLVQRNTTRSHNCYLHSYNLQFKIHQRRL</sequence>
<gene>
    <name evidence="1" type="ORF">GSMUA_202390.1</name>
</gene>
<dbReference type="InParanoid" id="A0A804HN16"/>
<evidence type="ECO:0000313" key="3">
    <source>
        <dbReference type="Proteomes" id="UP000012960"/>
    </source>
</evidence>
<dbReference type="EnsemblPlants" id="Ma00_t03720.1">
    <property type="protein sequence ID" value="Ma00_p03720.1"/>
    <property type="gene ID" value="Ma00_g03720"/>
</dbReference>
<keyword evidence="3" id="KW-1185">Reference proteome</keyword>
<protein>
    <submittedName>
        <fullName evidence="1">(wild Malaysian banana) hypothetical protein</fullName>
    </submittedName>
</protein>
<evidence type="ECO:0000313" key="2">
    <source>
        <dbReference type="EnsemblPlants" id="Ma00_p03720.1"/>
    </source>
</evidence>
<evidence type="ECO:0000313" key="1">
    <source>
        <dbReference type="EMBL" id="CAG1850327.1"/>
    </source>
</evidence>
<dbReference type="Gramene" id="Ma00_t03720.1">
    <property type="protein sequence ID" value="Ma00_p03720.1"/>
    <property type="gene ID" value="Ma00_g03720"/>
</dbReference>
<dbReference type="EMBL" id="HG996468">
    <property type="protein sequence ID" value="CAG1850327.1"/>
    <property type="molecule type" value="Genomic_DNA"/>
</dbReference>
<reference evidence="2" key="2">
    <citation type="submission" date="2021-05" db="UniProtKB">
        <authorList>
            <consortium name="EnsemblPlants"/>
        </authorList>
    </citation>
    <scope>IDENTIFICATION</scope>
    <source>
        <strain evidence="2">subsp. malaccensis</strain>
    </source>
</reference>
<reference evidence="1" key="1">
    <citation type="submission" date="2021-03" db="EMBL/GenBank/DDBJ databases">
        <authorList>
            <consortium name="Genoscope - CEA"/>
            <person name="William W."/>
        </authorList>
    </citation>
    <scope>NUCLEOTIDE SEQUENCE</scope>
    <source>
        <strain evidence="1">Doubled-haploid Pahang</strain>
    </source>
</reference>
<proteinExistence type="predicted"/>